<reference evidence="6 7" key="1">
    <citation type="submission" date="2024-09" db="EMBL/GenBank/DDBJ databases">
        <title>Rethinking Asexuality: The Enigmatic Case of Functional Sexual Genes in Lepraria (Stereocaulaceae).</title>
        <authorList>
            <person name="Doellman M."/>
            <person name="Sun Y."/>
            <person name="Barcenas-Pena A."/>
            <person name="Lumbsch H.T."/>
            <person name="Grewe F."/>
        </authorList>
    </citation>
    <scope>NUCLEOTIDE SEQUENCE [LARGE SCALE GENOMIC DNA]</scope>
    <source>
        <strain evidence="6 7">Grewe 0041</strain>
    </source>
</reference>
<feature type="repeat" description="ANK" evidence="3">
    <location>
        <begin position="835"/>
        <end position="867"/>
    </location>
</feature>
<dbReference type="InterPro" id="IPR056884">
    <property type="entry name" value="NPHP3-like_N"/>
</dbReference>
<feature type="repeat" description="ANK" evidence="3">
    <location>
        <begin position="802"/>
        <end position="834"/>
    </location>
</feature>
<proteinExistence type="predicted"/>
<dbReference type="Gene3D" id="1.25.40.20">
    <property type="entry name" value="Ankyrin repeat-containing domain"/>
    <property type="match status" value="3"/>
</dbReference>
<sequence length="1020" mass="111426">MPPRFAPSRALLTASMEKLMPSAASPHNNFRRNSSLNLVPVVKHQSGSASIKLRIEASPSEFMASLEHMVSPTNAAETLDSVLQLTTQVVNGLNHAMKSRKDSVLWALLIDLCSISGILFHLQQLVRDEMSKHEWMTTVSTLCARFGPLEKFKANLELLASQFAPNISLNATRGVLRLVSGHVNFVEVKIAIEKQRVIFNVALQNDSHVTIIEYLKSHGDVTDRLAYFYFDSRKGFPGDSVSCLRSLIAQLSKSAGDLPIAVQNLYDRHYINGQAPDRFALMEVLLSVIRRQQRTFIIIDALDEAFKKDEVLDILCFMAEKHPENLHLLVASRLERHIKQRLDSIAAVTVHVGGHKFDERLPLYVQDHIRDDPKMSEWEDELKIKVEVALIEGADERLHWVDGCLDILKRCTSSDEVIGTLKALPKSMDEVYHRLLLNVPKAYAAKAHNAFQWMAFSKRSLYLEEVAEAAILDSQGHLKTEQRFSNPYDIVDICSSVVTLSASTEDKAGPKQMSFVHADFKEYLISNAIKTSRAKAFSVSETDARILIGNACLSYLISSTQADKRLVSLPLLDYVANHWYKHLEAFSGEMQMPESTASLAIALLDTKNNENTMEAGENRTSDTLEGPEAMHPDASGCPPPLYYASLMGMKEVVSKLLSRGDHHEQVGGFCGTPLQAAALGGHLSISHYRLQCGADPNASSGYYGSPLQAAAYRGHLAIARLLLDCGAEVDHTSGYYGSALQAAAIGGHVGHVQLLIEYGADVNAKGGVYGNALIAAARGGYQRVVIMLLENGAEANEQEESEGLTALYAAATLGYSEVVSVLLERGADPNAQGGRYGTALNAAAHENYCEIAEQLVRKGAELNPRNASGSRAEESALHMAIQRGHEAMAELLLRQRSVDANLEDEDGLSPLMKAANRGNVKIVQLLLEKGVNTRAADTSGATSLMMAADAGHEAVTGLLQLHGAEVNATDRFGQTALMMAAAEGHEAVVRLLLRYGAEVEVRNESGQTALEIAKAMEMTQ</sequence>
<organism evidence="6 7">
    <name type="scientific">Lepraria finkii</name>
    <dbReference type="NCBI Taxonomy" id="1340010"/>
    <lineage>
        <taxon>Eukaryota</taxon>
        <taxon>Fungi</taxon>
        <taxon>Dikarya</taxon>
        <taxon>Ascomycota</taxon>
        <taxon>Pezizomycotina</taxon>
        <taxon>Lecanoromycetes</taxon>
        <taxon>OSLEUM clade</taxon>
        <taxon>Lecanoromycetidae</taxon>
        <taxon>Lecanorales</taxon>
        <taxon>Lecanorineae</taxon>
        <taxon>Stereocaulaceae</taxon>
        <taxon>Lepraria</taxon>
    </lineage>
</organism>
<comment type="caution">
    <text evidence="6">The sequence shown here is derived from an EMBL/GenBank/DDBJ whole genome shotgun (WGS) entry which is preliminary data.</text>
</comment>
<feature type="repeat" description="ANK" evidence="3">
    <location>
        <begin position="906"/>
        <end position="938"/>
    </location>
</feature>
<dbReference type="PANTHER" id="PTHR24198">
    <property type="entry name" value="ANKYRIN REPEAT AND PROTEIN KINASE DOMAIN-CONTAINING PROTEIN"/>
    <property type="match status" value="1"/>
</dbReference>
<dbReference type="Pfam" id="PF12796">
    <property type="entry name" value="Ank_2"/>
    <property type="match status" value="3"/>
</dbReference>
<dbReference type="EMBL" id="JBHFEH010000011">
    <property type="protein sequence ID" value="KAL2055589.1"/>
    <property type="molecule type" value="Genomic_DNA"/>
</dbReference>
<feature type="domain" description="Nephrocystin 3-like N-terminal" evidence="5">
    <location>
        <begin position="210"/>
        <end position="333"/>
    </location>
</feature>
<evidence type="ECO:0000259" key="5">
    <source>
        <dbReference type="Pfam" id="PF24883"/>
    </source>
</evidence>
<gene>
    <name evidence="6" type="ORF">ABVK25_004397</name>
</gene>
<dbReference type="PANTHER" id="PTHR24198:SF165">
    <property type="entry name" value="ANKYRIN REPEAT-CONTAINING PROTEIN-RELATED"/>
    <property type="match status" value="1"/>
</dbReference>
<protein>
    <recommendedName>
        <fullName evidence="5">Nephrocystin 3-like N-terminal domain-containing protein</fullName>
    </recommendedName>
</protein>
<dbReference type="InterPro" id="IPR002110">
    <property type="entry name" value="Ankyrin_rpt"/>
</dbReference>
<evidence type="ECO:0000313" key="7">
    <source>
        <dbReference type="Proteomes" id="UP001590951"/>
    </source>
</evidence>
<evidence type="ECO:0000256" key="2">
    <source>
        <dbReference type="ARBA" id="ARBA00023043"/>
    </source>
</evidence>
<dbReference type="PRINTS" id="PR01415">
    <property type="entry name" value="ANKYRIN"/>
</dbReference>
<dbReference type="InterPro" id="IPR036770">
    <property type="entry name" value="Ankyrin_rpt-contain_sf"/>
</dbReference>
<feature type="region of interest" description="Disordered" evidence="4">
    <location>
        <begin position="610"/>
        <end position="631"/>
    </location>
</feature>
<keyword evidence="1" id="KW-0677">Repeat</keyword>
<dbReference type="Proteomes" id="UP001590951">
    <property type="component" value="Unassembled WGS sequence"/>
</dbReference>
<feature type="repeat" description="ANK" evidence="3">
    <location>
        <begin position="735"/>
        <end position="767"/>
    </location>
</feature>
<keyword evidence="2 3" id="KW-0040">ANK repeat</keyword>
<evidence type="ECO:0000256" key="4">
    <source>
        <dbReference type="SAM" id="MobiDB-lite"/>
    </source>
</evidence>
<keyword evidence="7" id="KW-1185">Reference proteome</keyword>
<feature type="repeat" description="ANK" evidence="3">
    <location>
        <begin position="939"/>
        <end position="971"/>
    </location>
</feature>
<name>A0ABR4BCM2_9LECA</name>
<accession>A0ABR4BCM2</accession>
<dbReference type="SMART" id="SM00248">
    <property type="entry name" value="ANK"/>
    <property type="match status" value="12"/>
</dbReference>
<evidence type="ECO:0000313" key="6">
    <source>
        <dbReference type="EMBL" id="KAL2055589.1"/>
    </source>
</evidence>
<dbReference type="PROSITE" id="PS50088">
    <property type="entry name" value="ANK_REPEAT"/>
    <property type="match status" value="7"/>
</dbReference>
<feature type="repeat" description="ANK" evidence="3">
    <location>
        <begin position="702"/>
        <end position="734"/>
    </location>
</feature>
<dbReference type="Pfam" id="PF24883">
    <property type="entry name" value="NPHP3_N"/>
    <property type="match status" value="1"/>
</dbReference>
<dbReference type="PROSITE" id="PS50297">
    <property type="entry name" value="ANK_REP_REGION"/>
    <property type="match status" value="6"/>
</dbReference>
<evidence type="ECO:0000256" key="3">
    <source>
        <dbReference type="PROSITE-ProRule" id="PRU00023"/>
    </source>
</evidence>
<dbReference type="Pfam" id="PF00023">
    <property type="entry name" value="Ank"/>
    <property type="match status" value="1"/>
</dbReference>
<evidence type="ECO:0000256" key="1">
    <source>
        <dbReference type="ARBA" id="ARBA00022737"/>
    </source>
</evidence>
<feature type="repeat" description="ANK" evidence="3">
    <location>
        <begin position="972"/>
        <end position="1004"/>
    </location>
</feature>
<dbReference type="SUPFAM" id="SSF48403">
    <property type="entry name" value="Ankyrin repeat"/>
    <property type="match status" value="1"/>
</dbReference>